<feature type="active site" description="Proton acceptor" evidence="8">
    <location>
        <position position="416"/>
    </location>
</feature>
<feature type="binding site" evidence="9">
    <location>
        <position position="72"/>
    </location>
    <ligand>
        <name>FAD</name>
        <dbReference type="ChEBI" id="CHEBI:57692"/>
    </ligand>
</feature>
<evidence type="ECO:0000256" key="11">
    <source>
        <dbReference type="RuleBase" id="RU003691"/>
    </source>
</evidence>
<dbReference type="GO" id="GO:0045252">
    <property type="term" value="C:oxoglutarate dehydrogenase complex"/>
    <property type="evidence" value="ECO:0007669"/>
    <property type="project" value="TreeGrafter"/>
</dbReference>
<evidence type="ECO:0000313" key="14">
    <source>
        <dbReference type="EMBL" id="KAJ5074404.1"/>
    </source>
</evidence>
<dbReference type="InterPro" id="IPR012999">
    <property type="entry name" value="Pyr_OxRdtase_I_AS"/>
</dbReference>
<comment type="caution">
    <text evidence="14">The sequence shown here is derived from an EMBL/GenBank/DDBJ whole genome shotgun (WGS) entry which is preliminary data.</text>
</comment>
<dbReference type="GO" id="GO:0006103">
    <property type="term" value="P:2-oxoglutarate metabolic process"/>
    <property type="evidence" value="ECO:0007669"/>
    <property type="project" value="TreeGrafter"/>
</dbReference>
<evidence type="ECO:0000256" key="9">
    <source>
        <dbReference type="PIRSR" id="PIRSR000350-3"/>
    </source>
</evidence>
<sequence length="437" mass="47838">MISLSKSAYKFPSFDFLRSLTTKTKDLVVIGGGPGGYVAAIKAAQLGMNVLCAEKRGALGGTCLQEGCIPSKTLLHTSHLFEESKKEFPKLGILVDNPRINIQKIMQEKNKVVSGLSKGIEMLFKKNKVEYLKGKASITKPGQVLIEKNETNEKEIIDAKNILIATGSDFIDFPWLKIDEKVVLSSRGALSLNRIPKKMIIIGGGVIGLELRVENNTAKLKVLPIKEKDSKVIDIEADSVLVSVGRKPVTEGLGLEKLGIKMNKRQVEINEKFETNIPGIYAIGDIVRGPMLAHKAEEEGIAAVSIMNGGNSHINYDIIPEVIYTTPEVAKIGKTEEQLKSSGIKYRKSKFPYIANSRARAMSQTDGFVKFLTDQDHKLLGAHVIGPNASEAITECSVAMQYGLTVKQLSHVCHPHPTLSEAILETAFAAYFKPIHF</sequence>
<keyword evidence="9" id="KW-0547">Nucleotide-binding</keyword>
<name>A0A9Q0LL54_ANAIG</name>
<dbReference type="OrthoDB" id="361797at2759"/>
<feature type="domain" description="FAD/NAD(P)-binding" evidence="13">
    <location>
        <begin position="215"/>
        <end position="300"/>
    </location>
</feature>
<feature type="disulfide bond" description="Redox-active" evidence="10">
    <location>
        <begin position="63"/>
        <end position="68"/>
    </location>
</feature>
<dbReference type="PANTHER" id="PTHR22912:SF151">
    <property type="entry name" value="DIHYDROLIPOYL DEHYDROGENASE, MITOCHONDRIAL"/>
    <property type="match status" value="1"/>
</dbReference>
<feature type="binding site" evidence="9">
    <location>
        <position position="285"/>
    </location>
    <ligand>
        <name>FAD</name>
        <dbReference type="ChEBI" id="CHEBI:57692"/>
    </ligand>
</feature>
<organism evidence="14 15">
    <name type="scientific">Anaeramoeba ignava</name>
    <name type="common">Anaerobic marine amoeba</name>
    <dbReference type="NCBI Taxonomy" id="1746090"/>
    <lineage>
        <taxon>Eukaryota</taxon>
        <taxon>Metamonada</taxon>
        <taxon>Anaeramoebidae</taxon>
        <taxon>Anaeramoeba</taxon>
    </lineage>
</organism>
<dbReference type="PRINTS" id="PR00411">
    <property type="entry name" value="PNDRDTASEI"/>
</dbReference>
<keyword evidence="3 9" id="KW-0274">FAD</keyword>
<feature type="domain" description="Pyridine nucleotide-disulphide oxidoreductase dimerisation" evidence="12">
    <location>
        <begin position="319"/>
        <end position="426"/>
    </location>
</feature>
<keyword evidence="4 11" id="KW-0560">Oxidoreductase</keyword>
<dbReference type="PROSITE" id="PS00076">
    <property type="entry name" value="PYRIDINE_REDOX_1"/>
    <property type="match status" value="1"/>
</dbReference>
<dbReference type="PIRSF" id="PIRSF000350">
    <property type="entry name" value="Mercury_reductase_MerA"/>
    <property type="match status" value="1"/>
</dbReference>
<evidence type="ECO:0000256" key="4">
    <source>
        <dbReference type="ARBA" id="ARBA00023002"/>
    </source>
</evidence>
<feature type="binding site" evidence="9">
    <location>
        <begin position="291"/>
        <end position="294"/>
    </location>
    <ligand>
        <name>FAD</name>
        <dbReference type="ChEBI" id="CHEBI:57692"/>
    </ligand>
</feature>
<evidence type="ECO:0000259" key="12">
    <source>
        <dbReference type="Pfam" id="PF02852"/>
    </source>
</evidence>
<dbReference type="Pfam" id="PF07992">
    <property type="entry name" value="Pyr_redox_2"/>
    <property type="match status" value="2"/>
</dbReference>
<evidence type="ECO:0000256" key="1">
    <source>
        <dbReference type="ARBA" id="ARBA00007532"/>
    </source>
</evidence>
<evidence type="ECO:0000313" key="15">
    <source>
        <dbReference type="Proteomes" id="UP001149090"/>
    </source>
</evidence>
<dbReference type="SUPFAM" id="SSF51905">
    <property type="entry name" value="FAD/NAD(P)-binding domain"/>
    <property type="match status" value="1"/>
</dbReference>
<evidence type="ECO:0000256" key="10">
    <source>
        <dbReference type="PIRSR" id="PIRSR000350-4"/>
    </source>
</evidence>
<protein>
    <submittedName>
        <fullName evidence="14">Dihydrolipoyl dehydrogenase</fullName>
    </submittedName>
</protein>
<dbReference type="GO" id="GO:0050660">
    <property type="term" value="F:flavin adenine dinucleotide binding"/>
    <property type="evidence" value="ECO:0007669"/>
    <property type="project" value="TreeGrafter"/>
</dbReference>
<dbReference type="InterPro" id="IPR001100">
    <property type="entry name" value="Pyr_nuc-diS_OxRdtase"/>
</dbReference>
<keyword evidence="2 11" id="KW-0285">Flavoprotein</keyword>
<keyword evidence="15" id="KW-1185">Reference proteome</keyword>
<comment type="similarity">
    <text evidence="1 11">Belongs to the class-I pyridine nucleotide-disulfide oxidoreductase family.</text>
</comment>
<dbReference type="InterPro" id="IPR050151">
    <property type="entry name" value="Class-I_Pyr_Nuc-Dis_Oxidored"/>
</dbReference>
<accession>A0A9Q0LL54</accession>
<dbReference type="Gene3D" id="3.50.50.60">
    <property type="entry name" value="FAD/NAD(P)-binding domain"/>
    <property type="match status" value="3"/>
</dbReference>
<evidence type="ECO:0000256" key="7">
    <source>
        <dbReference type="ARBA" id="ARBA00023284"/>
    </source>
</evidence>
<evidence type="ECO:0000256" key="3">
    <source>
        <dbReference type="ARBA" id="ARBA00022827"/>
    </source>
</evidence>
<keyword evidence="5 9" id="KW-0520">NAD</keyword>
<dbReference type="InterPro" id="IPR036188">
    <property type="entry name" value="FAD/NAD-bd_sf"/>
</dbReference>
<dbReference type="OMA" id="CAQLGMK"/>
<dbReference type="GO" id="GO:0005739">
    <property type="term" value="C:mitochondrion"/>
    <property type="evidence" value="ECO:0007669"/>
    <property type="project" value="TreeGrafter"/>
</dbReference>
<gene>
    <name evidence="14" type="ORF">M0811_01034</name>
</gene>
<feature type="binding site" evidence="9">
    <location>
        <begin position="203"/>
        <end position="210"/>
    </location>
    <ligand>
        <name>NAD(+)</name>
        <dbReference type="ChEBI" id="CHEBI:57540"/>
    </ligand>
</feature>
<dbReference type="SUPFAM" id="SSF55424">
    <property type="entry name" value="FAD/NAD-linked reductases, dimerisation (C-terminal) domain"/>
    <property type="match status" value="1"/>
</dbReference>
<dbReference type="GO" id="GO:0004148">
    <property type="term" value="F:dihydrolipoyl dehydrogenase (NADH) activity"/>
    <property type="evidence" value="ECO:0007669"/>
    <property type="project" value="TreeGrafter"/>
</dbReference>
<dbReference type="InterPro" id="IPR004099">
    <property type="entry name" value="Pyr_nucl-diS_OxRdtase_dimer"/>
</dbReference>
<evidence type="ECO:0000256" key="8">
    <source>
        <dbReference type="PIRSR" id="PIRSR000350-2"/>
    </source>
</evidence>
<dbReference type="Gene3D" id="3.30.390.30">
    <property type="match status" value="1"/>
</dbReference>
<feature type="binding site" evidence="9">
    <location>
        <position position="245"/>
    </location>
    <ligand>
        <name>NAD(+)</name>
        <dbReference type="ChEBI" id="CHEBI:57540"/>
    </ligand>
</feature>
<dbReference type="Proteomes" id="UP001149090">
    <property type="component" value="Unassembled WGS sequence"/>
</dbReference>
<keyword evidence="6" id="KW-1015">Disulfide bond</keyword>
<dbReference type="InterPro" id="IPR023753">
    <property type="entry name" value="FAD/NAD-binding_dom"/>
</dbReference>
<feature type="binding site" evidence="9">
    <location>
        <begin position="166"/>
        <end position="168"/>
    </location>
    <ligand>
        <name>FAD</name>
        <dbReference type="ChEBI" id="CHEBI:57692"/>
    </ligand>
</feature>
<evidence type="ECO:0000259" key="13">
    <source>
        <dbReference type="Pfam" id="PF07992"/>
    </source>
</evidence>
<dbReference type="PANTHER" id="PTHR22912">
    <property type="entry name" value="DISULFIDE OXIDOREDUCTASE"/>
    <property type="match status" value="1"/>
</dbReference>
<reference evidence="14" key="1">
    <citation type="submission" date="2022-10" db="EMBL/GenBank/DDBJ databases">
        <title>Novel sulphate-reducing endosymbionts in the free-living metamonad Anaeramoeba.</title>
        <authorList>
            <person name="Jerlstrom-Hultqvist J."/>
            <person name="Cepicka I."/>
            <person name="Gallot-Lavallee L."/>
            <person name="Salas-Leiva D."/>
            <person name="Curtis B.A."/>
            <person name="Zahonova K."/>
            <person name="Pipaliya S."/>
            <person name="Dacks J."/>
            <person name="Roger A.J."/>
        </authorList>
    </citation>
    <scope>NUCLEOTIDE SEQUENCE</scope>
    <source>
        <strain evidence="14">BMAN</strain>
    </source>
</reference>
<evidence type="ECO:0000256" key="6">
    <source>
        <dbReference type="ARBA" id="ARBA00023157"/>
    </source>
</evidence>
<dbReference type="PRINTS" id="PR00368">
    <property type="entry name" value="FADPNR"/>
</dbReference>
<feature type="domain" description="FAD/NAD(P)-binding" evidence="13">
    <location>
        <begin position="25"/>
        <end position="212"/>
    </location>
</feature>
<keyword evidence="7 11" id="KW-0676">Redox-active center</keyword>
<dbReference type="AlphaFoldDB" id="A0A9Q0LL54"/>
<evidence type="ECO:0000256" key="5">
    <source>
        <dbReference type="ARBA" id="ARBA00023027"/>
    </source>
</evidence>
<dbReference type="Pfam" id="PF02852">
    <property type="entry name" value="Pyr_redox_dim"/>
    <property type="match status" value="1"/>
</dbReference>
<dbReference type="InterPro" id="IPR016156">
    <property type="entry name" value="FAD/NAD-linked_Rdtase_dimer_sf"/>
</dbReference>
<dbReference type="FunFam" id="3.30.390.30:FF:000001">
    <property type="entry name" value="Dihydrolipoyl dehydrogenase"/>
    <property type="match status" value="1"/>
</dbReference>
<comment type="cofactor">
    <cofactor evidence="9">
        <name>FAD</name>
        <dbReference type="ChEBI" id="CHEBI:57692"/>
    </cofactor>
    <text evidence="9">Binds 1 FAD per subunit.</text>
</comment>
<proteinExistence type="inferred from homology"/>
<evidence type="ECO:0000256" key="2">
    <source>
        <dbReference type="ARBA" id="ARBA00022630"/>
    </source>
</evidence>
<dbReference type="EMBL" id="JAPDFW010000070">
    <property type="protein sequence ID" value="KAJ5074404.1"/>
    <property type="molecule type" value="Genomic_DNA"/>
</dbReference>